<evidence type="ECO:0000313" key="2">
    <source>
        <dbReference type="Proteomes" id="UP000814128"/>
    </source>
</evidence>
<organism evidence="1 2">
    <name type="scientific">Vararia minispora EC-137</name>
    <dbReference type="NCBI Taxonomy" id="1314806"/>
    <lineage>
        <taxon>Eukaryota</taxon>
        <taxon>Fungi</taxon>
        <taxon>Dikarya</taxon>
        <taxon>Basidiomycota</taxon>
        <taxon>Agaricomycotina</taxon>
        <taxon>Agaricomycetes</taxon>
        <taxon>Russulales</taxon>
        <taxon>Lachnocladiaceae</taxon>
        <taxon>Vararia</taxon>
    </lineage>
</organism>
<reference evidence="1" key="2">
    <citation type="journal article" date="2022" name="New Phytol.">
        <title>Evolutionary transition to the ectomycorrhizal habit in the genomes of a hyperdiverse lineage of mushroom-forming fungi.</title>
        <authorList>
            <person name="Looney B."/>
            <person name="Miyauchi S."/>
            <person name="Morin E."/>
            <person name="Drula E."/>
            <person name="Courty P.E."/>
            <person name="Kohler A."/>
            <person name="Kuo A."/>
            <person name="LaButti K."/>
            <person name="Pangilinan J."/>
            <person name="Lipzen A."/>
            <person name="Riley R."/>
            <person name="Andreopoulos W."/>
            <person name="He G."/>
            <person name="Johnson J."/>
            <person name="Nolan M."/>
            <person name="Tritt A."/>
            <person name="Barry K.W."/>
            <person name="Grigoriev I.V."/>
            <person name="Nagy L.G."/>
            <person name="Hibbett D."/>
            <person name="Henrissat B."/>
            <person name="Matheny P.B."/>
            <person name="Labbe J."/>
            <person name="Martin F.M."/>
        </authorList>
    </citation>
    <scope>NUCLEOTIDE SEQUENCE</scope>
    <source>
        <strain evidence="1">EC-137</strain>
    </source>
</reference>
<protein>
    <submittedName>
        <fullName evidence="1">P-loop containing nucleoside triphosphate hydrolase protein</fullName>
    </submittedName>
</protein>
<keyword evidence="1" id="KW-0378">Hydrolase</keyword>
<comment type="caution">
    <text evidence="1">The sequence shown here is derived from an EMBL/GenBank/DDBJ whole genome shotgun (WGS) entry which is preliminary data.</text>
</comment>
<reference evidence="1" key="1">
    <citation type="submission" date="2021-02" db="EMBL/GenBank/DDBJ databases">
        <authorList>
            <consortium name="DOE Joint Genome Institute"/>
            <person name="Ahrendt S."/>
            <person name="Looney B.P."/>
            <person name="Miyauchi S."/>
            <person name="Morin E."/>
            <person name="Drula E."/>
            <person name="Courty P.E."/>
            <person name="Chicoki N."/>
            <person name="Fauchery L."/>
            <person name="Kohler A."/>
            <person name="Kuo A."/>
            <person name="Labutti K."/>
            <person name="Pangilinan J."/>
            <person name="Lipzen A."/>
            <person name="Riley R."/>
            <person name="Andreopoulos W."/>
            <person name="He G."/>
            <person name="Johnson J."/>
            <person name="Barry K.W."/>
            <person name="Grigoriev I.V."/>
            <person name="Nagy L."/>
            <person name="Hibbett D."/>
            <person name="Henrissat B."/>
            <person name="Matheny P.B."/>
            <person name="Labbe J."/>
            <person name="Martin F."/>
        </authorList>
    </citation>
    <scope>NUCLEOTIDE SEQUENCE</scope>
    <source>
        <strain evidence="1">EC-137</strain>
    </source>
</reference>
<evidence type="ECO:0000313" key="1">
    <source>
        <dbReference type="EMBL" id="KAI0028053.1"/>
    </source>
</evidence>
<dbReference type="EMBL" id="MU273799">
    <property type="protein sequence ID" value="KAI0028053.1"/>
    <property type="molecule type" value="Genomic_DNA"/>
</dbReference>
<proteinExistence type="predicted"/>
<dbReference type="Proteomes" id="UP000814128">
    <property type="component" value="Unassembled WGS sequence"/>
</dbReference>
<keyword evidence="2" id="KW-1185">Reference proteome</keyword>
<name>A0ACB8Q8Z4_9AGAM</name>
<accession>A0ACB8Q8Z4</accession>
<gene>
    <name evidence="1" type="ORF">K488DRAFT_59677</name>
</gene>
<sequence length="615" mass="68930">MDSSHLFSSPSGRKLVSEILKPVLPFVPHDDQLTCVCKLLDGVDVLAVLPTNAGKTGIFYMFILSIISLHKDPSRYSTLSEKFPSNPVLVVVLPTKGLCDEQKFGIKAVAITEDTVSEARMQDTTSPWMLAQTEASMIMLSPEQLTSAGFAELLEDDTFDRRIAGVAVDEAHLVDRWGRLFRKSFQQIGLIRYRMRRHVVLAAVTGTLQEGGPKKRVCASLGLHDGSFCFLRRSNIRHDVRTQFISLTHGVGGTDFPDLDPILSGGRKCIIFCPTVRRAFDVLVYLWYKAPPFPPHNERIFLYTAVNTARMNTEIRERMRTLPHAQIIIATDALHVGVSIDSIRDVYVLGIDNLDLDKFLQMIGRAGRSKEITDARGILLLPKNAKEKAKRTLDNSTIGQAKKATAQSGKEEDAMDLALARMILADCKTVEQNNIYDNPAPTPCGCTEECTLGKSPNSYMICNCSHCEPPVLPVPIRATRPAAVNPATDRLRDNERQEALEALYKFRYSIWQQLPRTSILPPAAFLPEPTIITILDSWSRLATLEDLSAHISTPYLKELHLLQLFGIRARLAKDFSFRRAACKIRHDDVLKYWHERLLLEELCIPRIAGKLAFEL</sequence>